<organism evidence="1 2">
    <name type="scientific">Schizopora paradoxa</name>
    <dbReference type="NCBI Taxonomy" id="27342"/>
    <lineage>
        <taxon>Eukaryota</taxon>
        <taxon>Fungi</taxon>
        <taxon>Dikarya</taxon>
        <taxon>Basidiomycota</taxon>
        <taxon>Agaricomycotina</taxon>
        <taxon>Agaricomycetes</taxon>
        <taxon>Hymenochaetales</taxon>
        <taxon>Schizoporaceae</taxon>
        <taxon>Schizopora</taxon>
    </lineage>
</organism>
<keyword evidence="2" id="KW-1185">Reference proteome</keyword>
<gene>
    <name evidence="1" type="ORF">SCHPADRAFT_496377</name>
</gene>
<dbReference type="Proteomes" id="UP000053477">
    <property type="component" value="Unassembled WGS sequence"/>
</dbReference>
<accession>A0A0H2RH41</accession>
<dbReference type="AlphaFoldDB" id="A0A0H2RH41"/>
<proteinExistence type="predicted"/>
<dbReference type="InParanoid" id="A0A0H2RH41"/>
<reference evidence="1 2" key="1">
    <citation type="submission" date="2015-04" db="EMBL/GenBank/DDBJ databases">
        <title>Complete genome sequence of Schizopora paradoxa KUC8140, a cosmopolitan wood degrader in East Asia.</title>
        <authorList>
            <consortium name="DOE Joint Genome Institute"/>
            <person name="Min B."/>
            <person name="Park H."/>
            <person name="Jang Y."/>
            <person name="Kim J.-J."/>
            <person name="Kim K.H."/>
            <person name="Pangilinan J."/>
            <person name="Lipzen A."/>
            <person name="Riley R."/>
            <person name="Grigoriev I.V."/>
            <person name="Spatafora J.W."/>
            <person name="Choi I.-G."/>
        </authorList>
    </citation>
    <scope>NUCLEOTIDE SEQUENCE [LARGE SCALE GENOMIC DNA]</scope>
    <source>
        <strain evidence="1 2">KUC8140</strain>
    </source>
</reference>
<sequence length="152" mass="17137">MGTTSTAILKTDSIMASKRGYAKVACQQVLKDQDIILPHRPGKFILVFFHLSMKSRLLVDSVDILDPDGVLVKFSRNVTSCRWKNMSTYSALGLQAKHFTARVGLPLSERSCIFAVYYKARRVYIAAPLRLNTDFSSVILYHFELFGPRCDA</sequence>
<dbReference type="EMBL" id="KQ086014">
    <property type="protein sequence ID" value="KLO10887.1"/>
    <property type="molecule type" value="Genomic_DNA"/>
</dbReference>
<evidence type="ECO:0000313" key="2">
    <source>
        <dbReference type="Proteomes" id="UP000053477"/>
    </source>
</evidence>
<name>A0A0H2RH41_9AGAM</name>
<protein>
    <submittedName>
        <fullName evidence="1">Uncharacterized protein</fullName>
    </submittedName>
</protein>
<evidence type="ECO:0000313" key="1">
    <source>
        <dbReference type="EMBL" id="KLO10887.1"/>
    </source>
</evidence>